<name>A0A438H5V9_VITVI</name>
<accession>A0A438H5V9</accession>
<reference evidence="1 2" key="1">
    <citation type="journal article" date="2018" name="PLoS Genet.">
        <title>Population sequencing reveals clonal diversity and ancestral inbreeding in the grapevine cultivar Chardonnay.</title>
        <authorList>
            <person name="Roach M.J."/>
            <person name="Johnson D.L."/>
            <person name="Bohlmann J."/>
            <person name="van Vuuren H.J."/>
            <person name="Jones S.J."/>
            <person name="Pretorius I.S."/>
            <person name="Schmidt S.A."/>
            <person name="Borneman A.R."/>
        </authorList>
    </citation>
    <scope>NUCLEOTIDE SEQUENCE [LARGE SCALE GENOMIC DNA]</scope>
    <source>
        <strain evidence="2">cv. Chardonnay</strain>
        <tissue evidence="1">Leaf</tissue>
    </source>
</reference>
<sequence length="221" mass="25510">MYPLNHVREIDEMEIKALERQLMQSIESCITKKKKIILSQMEMERIQGSEERERECDGDEGEIQAGRRRKQKGNCFGVESKVFEVEVEERRGKTLFFIVESKRVVSSWVRLGSVGVRLFLEGLDQCVKNGKEDECEKGWKGEGEKIFHGARNQQGRLLPPVKGRRCGGEELQHLYTERQRGKGGWSVMADVVRDMINSLNKKENTKEETTPGRLHVEMGKR</sequence>
<dbReference type="AlphaFoldDB" id="A0A438H5V9"/>
<dbReference type="EMBL" id="QGNW01000272">
    <property type="protein sequence ID" value="RVW79960.1"/>
    <property type="molecule type" value="Genomic_DNA"/>
</dbReference>
<evidence type="ECO:0000313" key="2">
    <source>
        <dbReference type="Proteomes" id="UP000288805"/>
    </source>
</evidence>
<organism evidence="1 2">
    <name type="scientific">Vitis vinifera</name>
    <name type="common">Grape</name>
    <dbReference type="NCBI Taxonomy" id="29760"/>
    <lineage>
        <taxon>Eukaryota</taxon>
        <taxon>Viridiplantae</taxon>
        <taxon>Streptophyta</taxon>
        <taxon>Embryophyta</taxon>
        <taxon>Tracheophyta</taxon>
        <taxon>Spermatophyta</taxon>
        <taxon>Magnoliopsida</taxon>
        <taxon>eudicotyledons</taxon>
        <taxon>Gunneridae</taxon>
        <taxon>Pentapetalae</taxon>
        <taxon>rosids</taxon>
        <taxon>Vitales</taxon>
        <taxon>Vitaceae</taxon>
        <taxon>Viteae</taxon>
        <taxon>Vitis</taxon>
    </lineage>
</organism>
<dbReference type="Proteomes" id="UP000288805">
    <property type="component" value="Unassembled WGS sequence"/>
</dbReference>
<proteinExistence type="predicted"/>
<protein>
    <submittedName>
        <fullName evidence="1">GPCR-type G protein COLD1</fullName>
    </submittedName>
</protein>
<gene>
    <name evidence="1" type="primary">COLD1_4</name>
    <name evidence="1" type="ORF">CK203_047503</name>
</gene>
<evidence type="ECO:0000313" key="1">
    <source>
        <dbReference type="EMBL" id="RVW79960.1"/>
    </source>
</evidence>
<comment type="caution">
    <text evidence="1">The sequence shown here is derived from an EMBL/GenBank/DDBJ whole genome shotgun (WGS) entry which is preliminary data.</text>
</comment>